<protein>
    <submittedName>
        <fullName evidence="1">Uncharacterized protein</fullName>
    </submittedName>
</protein>
<accession>A0ABR8A0N1</accession>
<name>A0ABR8A0N1_9CYAN</name>
<gene>
    <name evidence="1" type="ORF">H6F41_14505</name>
</gene>
<keyword evidence="2" id="KW-1185">Reference proteome</keyword>
<evidence type="ECO:0000313" key="1">
    <source>
        <dbReference type="EMBL" id="MBD2189350.1"/>
    </source>
</evidence>
<reference evidence="1 2" key="1">
    <citation type="journal article" date="2020" name="ISME J.">
        <title>Comparative genomics reveals insights into cyanobacterial evolution and habitat adaptation.</title>
        <authorList>
            <person name="Chen M.Y."/>
            <person name="Teng W.K."/>
            <person name="Zhao L."/>
            <person name="Hu C.X."/>
            <person name="Zhou Y.K."/>
            <person name="Han B.P."/>
            <person name="Song L.R."/>
            <person name="Shu W.S."/>
        </authorList>
    </citation>
    <scope>NUCLEOTIDE SEQUENCE [LARGE SCALE GENOMIC DNA]</scope>
    <source>
        <strain evidence="1 2">FACHB-723</strain>
    </source>
</reference>
<organism evidence="1 2">
    <name type="scientific">Pseudanabaena mucicola FACHB-723</name>
    <dbReference type="NCBI Taxonomy" id="2692860"/>
    <lineage>
        <taxon>Bacteria</taxon>
        <taxon>Bacillati</taxon>
        <taxon>Cyanobacteriota</taxon>
        <taxon>Cyanophyceae</taxon>
        <taxon>Pseudanabaenales</taxon>
        <taxon>Pseudanabaenaceae</taxon>
        <taxon>Pseudanabaena</taxon>
    </lineage>
</organism>
<dbReference type="RefSeq" id="WP_190404175.1">
    <property type="nucleotide sequence ID" value="NZ_JACJQB010000035.1"/>
</dbReference>
<proteinExistence type="predicted"/>
<evidence type="ECO:0000313" key="2">
    <source>
        <dbReference type="Proteomes" id="UP000642094"/>
    </source>
</evidence>
<dbReference type="Proteomes" id="UP000642094">
    <property type="component" value="Unassembled WGS sequence"/>
</dbReference>
<dbReference type="EMBL" id="JACJQB010000035">
    <property type="protein sequence ID" value="MBD2189350.1"/>
    <property type="molecule type" value="Genomic_DNA"/>
</dbReference>
<comment type="caution">
    <text evidence="1">The sequence shown here is derived from an EMBL/GenBank/DDBJ whole genome shotgun (WGS) entry which is preliminary data.</text>
</comment>
<sequence length="114" mass="13156">MLTYSQVEQALRNLGYTVDFNLNQQTKLVVLMPVEGYQSPVVLEFREGWKSELGDVTQLLQVEWLMDDQESCLFLDFDSLDEVDDMPNIFTTEKVILRNIFDKVLAMLANVSES</sequence>